<proteinExistence type="predicted"/>
<dbReference type="OrthoDB" id="937740at2759"/>
<gene>
    <name evidence="2" type="ORF">Goshw_006553</name>
</gene>
<dbReference type="AlphaFoldDB" id="A0A7J9MS22"/>
<protein>
    <submittedName>
        <fullName evidence="2">Uncharacterized protein</fullName>
    </submittedName>
</protein>
<dbReference type="Proteomes" id="UP000593576">
    <property type="component" value="Unassembled WGS sequence"/>
</dbReference>
<accession>A0A7J9MS22</accession>
<reference evidence="2 3" key="1">
    <citation type="journal article" date="2019" name="Genome Biol. Evol.">
        <title>Insights into the evolution of the New World diploid cottons (Gossypium, subgenus Houzingenia) based on genome sequencing.</title>
        <authorList>
            <person name="Grover C.E."/>
            <person name="Arick M.A. 2nd"/>
            <person name="Thrash A."/>
            <person name="Conover J.L."/>
            <person name="Sanders W.S."/>
            <person name="Peterson D.G."/>
            <person name="Frelichowski J.E."/>
            <person name="Scheffler J.A."/>
            <person name="Scheffler B.E."/>
            <person name="Wendel J.F."/>
        </authorList>
    </citation>
    <scope>NUCLEOTIDE SEQUENCE [LARGE SCALE GENOMIC DNA]</scope>
    <source>
        <strain evidence="2">1</strain>
        <tissue evidence="2">Leaf</tissue>
    </source>
</reference>
<comment type="caution">
    <text evidence="2">The sequence shown here is derived from an EMBL/GenBank/DDBJ whole genome shotgun (WGS) entry which is preliminary data.</text>
</comment>
<dbReference type="EMBL" id="JABFAF010000013">
    <property type="protein sequence ID" value="MBA0873748.1"/>
    <property type="molecule type" value="Genomic_DNA"/>
</dbReference>
<feature type="region of interest" description="Disordered" evidence="1">
    <location>
        <begin position="1"/>
        <end position="27"/>
    </location>
</feature>
<evidence type="ECO:0000313" key="3">
    <source>
        <dbReference type="Proteomes" id="UP000593576"/>
    </source>
</evidence>
<evidence type="ECO:0000256" key="1">
    <source>
        <dbReference type="SAM" id="MobiDB-lite"/>
    </source>
</evidence>
<keyword evidence="3" id="KW-1185">Reference proteome</keyword>
<feature type="compositionally biased region" description="Polar residues" evidence="1">
    <location>
        <begin position="8"/>
        <end position="27"/>
    </location>
</feature>
<organism evidence="2 3">
    <name type="scientific">Gossypium schwendimanii</name>
    <name type="common">Cotton</name>
    <dbReference type="NCBI Taxonomy" id="34291"/>
    <lineage>
        <taxon>Eukaryota</taxon>
        <taxon>Viridiplantae</taxon>
        <taxon>Streptophyta</taxon>
        <taxon>Embryophyta</taxon>
        <taxon>Tracheophyta</taxon>
        <taxon>Spermatophyta</taxon>
        <taxon>Magnoliopsida</taxon>
        <taxon>eudicotyledons</taxon>
        <taxon>Gunneridae</taxon>
        <taxon>Pentapetalae</taxon>
        <taxon>rosids</taxon>
        <taxon>malvids</taxon>
        <taxon>Malvales</taxon>
        <taxon>Malvaceae</taxon>
        <taxon>Malvoideae</taxon>
        <taxon>Gossypium</taxon>
    </lineage>
</organism>
<name>A0A7J9MS22_GOSSC</name>
<sequence length="142" mass="15919">MAGYGGYTYSSSHTGASPRSYSGSKTINTTDQVAERWRKPIMSYTTNGNTDQYYVTNTETTIQQSCVYKYTQSSPINVVGVLSFRVEMADPNKNFPFNLPSQARASGSHSQQSGADLFSGWRYRFLLTKRHHSSSSLLFRSK</sequence>
<evidence type="ECO:0000313" key="2">
    <source>
        <dbReference type="EMBL" id="MBA0873748.1"/>
    </source>
</evidence>